<name>A0A6B2L3R0_9EUKA</name>
<dbReference type="SUPFAM" id="SSF81837">
    <property type="entry name" value="BEACH domain"/>
    <property type="match status" value="1"/>
</dbReference>
<evidence type="ECO:0000313" key="3">
    <source>
        <dbReference type="EMBL" id="NDV31527.1"/>
    </source>
</evidence>
<dbReference type="InterPro" id="IPR011993">
    <property type="entry name" value="PH-like_dom_sf"/>
</dbReference>
<dbReference type="PANTHER" id="PTHR13743:SF112">
    <property type="entry name" value="BEACH DOMAIN-CONTAINING PROTEIN"/>
    <property type="match status" value="1"/>
</dbReference>
<dbReference type="Pfam" id="PF02138">
    <property type="entry name" value="Beach"/>
    <property type="match status" value="1"/>
</dbReference>
<dbReference type="Gene3D" id="1.10.1540.10">
    <property type="entry name" value="BEACH domain"/>
    <property type="match status" value="1"/>
</dbReference>
<sequence>MKNAEGYKVIPKEIDVKDVILESECVLLSPIKKTKGILKLTSKTLFFVSENKVKKWLLEDIKYIFPRKWELQSTAFEIWFDNKSYFINFEKGKQSLNEMFLQIYTLLEGKICRSLDPQEILNWSGATENWQKGKLSNFEYLMFLNLISGRSYNDLNVYPVFPWVIADYQSTKLDLNNPKTYRDLSLPLGALHPSSLERHLQKYNDLSDYGTPYMYGKMYSNEEAVKYYLLRMDPFSTLHLTANTPQWGRPERHFLSIPRQWEDCYKQTTDEARELVPEFFYLPDYLRDSNELRLGYNFAHVELPPWAQSPEQFVYYNRLALESNIVSENLPNWIDLIFGYKQKGEEALKANNVWNYLFYENAINIAELDPVQAEHVVKLIVESGQIPSQIFTMPHPHKDPTPLPNHPIHIHNSFFKTTQQPS</sequence>
<dbReference type="InterPro" id="IPR000409">
    <property type="entry name" value="BEACH_dom"/>
</dbReference>
<dbReference type="SUPFAM" id="SSF50729">
    <property type="entry name" value="PH domain-like"/>
    <property type="match status" value="1"/>
</dbReference>
<evidence type="ECO:0000259" key="2">
    <source>
        <dbReference type="PROSITE" id="PS51783"/>
    </source>
</evidence>
<dbReference type="InterPro" id="IPR050865">
    <property type="entry name" value="BEACH_Domain"/>
</dbReference>
<reference evidence="3" key="1">
    <citation type="journal article" date="2020" name="J. Eukaryot. Microbiol.">
        <title>De novo Sequencing, Assembly and Annotation of the Transcriptome for the Free-Living Testate Amoeba Arcella intermedia.</title>
        <authorList>
            <person name="Ribeiro G.M."/>
            <person name="Porfirio-Sousa A.L."/>
            <person name="Maurer-Alcala X.X."/>
            <person name="Katz L.A."/>
            <person name="Lahr D.J.G."/>
        </authorList>
    </citation>
    <scope>NUCLEOTIDE SEQUENCE</scope>
</reference>
<dbReference type="PROSITE" id="PS50197">
    <property type="entry name" value="BEACH"/>
    <property type="match status" value="1"/>
</dbReference>
<organism evidence="3">
    <name type="scientific">Arcella intermedia</name>
    <dbReference type="NCBI Taxonomy" id="1963864"/>
    <lineage>
        <taxon>Eukaryota</taxon>
        <taxon>Amoebozoa</taxon>
        <taxon>Tubulinea</taxon>
        <taxon>Elardia</taxon>
        <taxon>Arcellinida</taxon>
        <taxon>Sphaerothecina</taxon>
        <taxon>Arcellidae</taxon>
        <taxon>Arcella</taxon>
    </lineage>
</organism>
<dbReference type="Pfam" id="PF14844">
    <property type="entry name" value="PH_BEACH"/>
    <property type="match status" value="1"/>
</dbReference>
<dbReference type="CDD" id="cd06071">
    <property type="entry name" value="Beach"/>
    <property type="match status" value="1"/>
</dbReference>
<dbReference type="SMART" id="SM01026">
    <property type="entry name" value="Beach"/>
    <property type="match status" value="1"/>
</dbReference>
<dbReference type="PANTHER" id="PTHR13743">
    <property type="entry name" value="BEIGE/BEACH-RELATED"/>
    <property type="match status" value="1"/>
</dbReference>
<evidence type="ECO:0000259" key="1">
    <source>
        <dbReference type="PROSITE" id="PS50197"/>
    </source>
</evidence>
<evidence type="ECO:0008006" key="4">
    <source>
        <dbReference type="Google" id="ProtNLM"/>
    </source>
</evidence>
<dbReference type="InterPro" id="IPR023362">
    <property type="entry name" value="PH-BEACH_dom"/>
</dbReference>
<dbReference type="EMBL" id="GIBP01002558">
    <property type="protein sequence ID" value="NDV31527.1"/>
    <property type="molecule type" value="Transcribed_RNA"/>
</dbReference>
<feature type="domain" description="BEACH-type PH" evidence="2">
    <location>
        <begin position="1"/>
        <end position="104"/>
    </location>
</feature>
<dbReference type="InterPro" id="IPR036372">
    <property type="entry name" value="BEACH_dom_sf"/>
</dbReference>
<dbReference type="Gene3D" id="2.30.29.30">
    <property type="entry name" value="Pleckstrin-homology domain (PH domain)/Phosphotyrosine-binding domain (PTB)"/>
    <property type="match status" value="1"/>
</dbReference>
<accession>A0A6B2L3R0</accession>
<dbReference type="PROSITE" id="PS51783">
    <property type="entry name" value="PH_BEACH"/>
    <property type="match status" value="1"/>
</dbReference>
<feature type="domain" description="BEACH" evidence="1">
    <location>
        <begin position="115"/>
        <end position="398"/>
    </location>
</feature>
<proteinExistence type="predicted"/>
<dbReference type="AlphaFoldDB" id="A0A6B2L3R0"/>
<protein>
    <recommendedName>
        <fullName evidence="4">BEACH domain-containing protein</fullName>
    </recommendedName>
</protein>